<dbReference type="InterPro" id="IPR037804">
    <property type="entry name" value="SGF73"/>
</dbReference>
<keyword evidence="1" id="KW-0175">Coiled coil</keyword>
<evidence type="ECO:0000259" key="3">
    <source>
        <dbReference type="PROSITE" id="PS51505"/>
    </source>
</evidence>
<evidence type="ECO:0000313" key="4">
    <source>
        <dbReference type="EMBL" id="OCF34242.1"/>
    </source>
</evidence>
<dbReference type="STRING" id="1296120.A0A1B9GT44"/>
<reference evidence="4 5" key="1">
    <citation type="submission" date="2013-07" db="EMBL/GenBank/DDBJ databases">
        <title>The Genome Sequence of Cryptococcus heveanensis BCC8398.</title>
        <authorList>
            <consortium name="The Broad Institute Genome Sequencing Platform"/>
            <person name="Cuomo C."/>
            <person name="Litvintseva A."/>
            <person name="Chen Y."/>
            <person name="Heitman J."/>
            <person name="Sun S."/>
            <person name="Springer D."/>
            <person name="Dromer F."/>
            <person name="Young S.K."/>
            <person name="Zeng Q."/>
            <person name="Gargeya S."/>
            <person name="Fitzgerald M."/>
            <person name="Abouelleil A."/>
            <person name="Alvarado L."/>
            <person name="Berlin A.M."/>
            <person name="Chapman S.B."/>
            <person name="Dewar J."/>
            <person name="Goldberg J."/>
            <person name="Griggs A."/>
            <person name="Gujja S."/>
            <person name="Hansen M."/>
            <person name="Howarth C."/>
            <person name="Imamovic A."/>
            <person name="Larimer J."/>
            <person name="McCowan C."/>
            <person name="Murphy C."/>
            <person name="Pearson M."/>
            <person name="Priest M."/>
            <person name="Roberts A."/>
            <person name="Saif S."/>
            <person name="Shea T."/>
            <person name="Sykes S."/>
            <person name="Wortman J."/>
            <person name="Nusbaum C."/>
            <person name="Birren B."/>
        </authorList>
    </citation>
    <scope>NUCLEOTIDE SEQUENCE [LARGE SCALE GENOMIC DNA]</scope>
    <source>
        <strain evidence="4 5">BCC8398</strain>
    </source>
</reference>
<gene>
    <name evidence="4" type="ORF">I316_04195</name>
</gene>
<sequence>MPLTLKPRSQDESPLAPFTFSLPSPPSDVAPPPAVAAAAAGGSNSNNNENATASSSTGTGASTIVAGPPRPPAAFIPEKDMYMFGTYPLLGAGEIGTGRVRCRRCGKVTLEWAAGEHRRICNHVLDGTPLTTKKMTKASKTTEMNKKRRASEASDHQTSPKKRAKFPPIASLAESTEAEDDDLPLHSLSHSNSNSQSFGGLSNAHSFKGLKKAEAKKLEKEKMRIERKEAKEKERMEIAERKRMRASNPINLDRQCGVINDKSTPCARSLTCKTHTVGAKRAVQGRTRPYDELYLEWQREHNPNFKEPVRKDPKEKERELERKRHEAALNKKKKNKSGASSRKNNDDVLEEDEDGFRELEELIGMTRLAGERVRGSNAMLGQLSASNLGGSSPAPIPIATIGPNGIPKLNPAAAAQNSANAAAAAAARNSASAGGTLSGTNTSNGAGANGNGKNGAGAAGGSSKFSLNGQNRATIPFQAIWRSSASEFASVGAILTKALAARPAREPTTGGAGSSVGGGGAVRGAGSAASKAGAVGGGSGLKLPMLNSSATTGSAIGGAGVGIGASAAMFGVTA</sequence>
<reference evidence="5" key="2">
    <citation type="submission" date="2013-12" db="EMBL/GenBank/DDBJ databases">
        <title>Evolution of pathogenesis and genome organization in the Tremellales.</title>
        <authorList>
            <person name="Cuomo C."/>
            <person name="Litvintseva A."/>
            <person name="Heitman J."/>
            <person name="Chen Y."/>
            <person name="Sun S."/>
            <person name="Springer D."/>
            <person name="Dromer F."/>
            <person name="Young S."/>
            <person name="Zeng Q."/>
            <person name="Chapman S."/>
            <person name="Gujja S."/>
            <person name="Saif S."/>
            <person name="Birren B."/>
        </authorList>
    </citation>
    <scope>NUCLEOTIDE SEQUENCE [LARGE SCALE GENOMIC DNA]</scope>
    <source>
        <strain evidence="5">BCC8398</strain>
    </source>
</reference>
<protein>
    <recommendedName>
        <fullName evidence="3">SCA7 domain-containing protein</fullName>
    </recommendedName>
</protein>
<feature type="region of interest" description="Disordered" evidence="2">
    <location>
        <begin position="1"/>
        <end position="66"/>
    </location>
</feature>
<proteinExistence type="predicted"/>
<feature type="compositionally biased region" description="Pro residues" evidence="2">
    <location>
        <begin position="23"/>
        <end position="34"/>
    </location>
</feature>
<dbReference type="PANTHER" id="PTHR47805:SF1">
    <property type="entry name" value="SAGA-ASSOCIATED FACTOR 73"/>
    <property type="match status" value="1"/>
</dbReference>
<keyword evidence="5" id="KW-1185">Reference proteome</keyword>
<dbReference type="InterPro" id="IPR013243">
    <property type="entry name" value="SCA7_dom"/>
</dbReference>
<dbReference type="PROSITE" id="PS51505">
    <property type="entry name" value="SCA7"/>
    <property type="match status" value="1"/>
</dbReference>
<feature type="region of interest" description="Disordered" evidence="2">
    <location>
        <begin position="132"/>
        <end position="204"/>
    </location>
</feature>
<feature type="compositionally biased region" description="Basic and acidic residues" evidence="2">
    <location>
        <begin position="304"/>
        <end position="329"/>
    </location>
</feature>
<organism evidence="4 5">
    <name type="scientific">Kwoniella heveanensis BCC8398</name>
    <dbReference type="NCBI Taxonomy" id="1296120"/>
    <lineage>
        <taxon>Eukaryota</taxon>
        <taxon>Fungi</taxon>
        <taxon>Dikarya</taxon>
        <taxon>Basidiomycota</taxon>
        <taxon>Agaricomycotina</taxon>
        <taxon>Tremellomycetes</taxon>
        <taxon>Tremellales</taxon>
        <taxon>Cryptococcaceae</taxon>
        <taxon>Kwoniella</taxon>
    </lineage>
</organism>
<dbReference type="GO" id="GO:0006357">
    <property type="term" value="P:regulation of transcription by RNA polymerase II"/>
    <property type="evidence" value="ECO:0007669"/>
    <property type="project" value="TreeGrafter"/>
</dbReference>
<dbReference type="GO" id="GO:1904802">
    <property type="term" value="P:RITS complex assembly"/>
    <property type="evidence" value="ECO:0007669"/>
    <property type="project" value="TreeGrafter"/>
</dbReference>
<name>A0A1B9GT44_9TREE</name>
<dbReference type="OrthoDB" id="2564601at2759"/>
<feature type="coiled-coil region" evidence="1">
    <location>
        <begin position="208"/>
        <end position="242"/>
    </location>
</feature>
<dbReference type="EMBL" id="KI669501">
    <property type="protein sequence ID" value="OCF34242.1"/>
    <property type="molecule type" value="Genomic_DNA"/>
</dbReference>
<dbReference type="AlphaFoldDB" id="A0A1B9GT44"/>
<dbReference type="Pfam" id="PF08313">
    <property type="entry name" value="SCA7"/>
    <property type="match status" value="1"/>
</dbReference>
<dbReference type="Gene3D" id="6.10.140.1270">
    <property type="match status" value="1"/>
</dbReference>
<feature type="compositionally biased region" description="Low complexity" evidence="2">
    <location>
        <begin position="35"/>
        <end position="66"/>
    </location>
</feature>
<dbReference type="PANTHER" id="PTHR47805">
    <property type="entry name" value="SAGA-ASSOCIATED FACTOR 73"/>
    <property type="match status" value="1"/>
</dbReference>
<feature type="region of interest" description="Disordered" evidence="2">
    <location>
        <begin position="304"/>
        <end position="352"/>
    </location>
</feature>
<dbReference type="GO" id="GO:0031048">
    <property type="term" value="P:regulatory ncRNA-mediated heterochromatin formation"/>
    <property type="evidence" value="ECO:0007669"/>
    <property type="project" value="TreeGrafter"/>
</dbReference>
<evidence type="ECO:0000313" key="5">
    <source>
        <dbReference type="Proteomes" id="UP000092666"/>
    </source>
</evidence>
<evidence type="ECO:0000256" key="2">
    <source>
        <dbReference type="SAM" id="MobiDB-lite"/>
    </source>
</evidence>
<dbReference type="Proteomes" id="UP000092666">
    <property type="component" value="Unassembled WGS sequence"/>
</dbReference>
<evidence type="ECO:0000256" key="1">
    <source>
        <dbReference type="SAM" id="Coils"/>
    </source>
</evidence>
<feature type="domain" description="SCA7" evidence="3">
    <location>
        <begin position="243"/>
        <end position="309"/>
    </location>
</feature>
<dbReference type="GO" id="GO:0000124">
    <property type="term" value="C:SAGA complex"/>
    <property type="evidence" value="ECO:0007669"/>
    <property type="project" value="InterPro"/>
</dbReference>
<accession>A0A1B9GT44</accession>
<feature type="compositionally biased region" description="Low complexity" evidence="2">
    <location>
        <begin position="185"/>
        <end position="195"/>
    </location>
</feature>